<dbReference type="EMBL" id="CP000927">
    <property type="protein sequence ID" value="ABZ69660.1"/>
    <property type="molecule type" value="Genomic_DNA"/>
</dbReference>
<dbReference type="KEGG" id="cak:Caul_0526"/>
<dbReference type="eggNOG" id="COG0667">
    <property type="taxonomic scope" value="Bacteria"/>
</dbReference>
<dbReference type="HOGENOM" id="CLU_023205_2_0_5"/>
<dbReference type="AlphaFoldDB" id="B0T6P3"/>
<evidence type="ECO:0000256" key="1">
    <source>
        <dbReference type="ARBA" id="ARBA00023002"/>
    </source>
</evidence>
<dbReference type="STRING" id="366602.Caul_0526"/>
<gene>
    <name evidence="3" type="ordered locus">Caul_0526</name>
</gene>
<proteinExistence type="predicted"/>
<dbReference type="InterPro" id="IPR036812">
    <property type="entry name" value="NAD(P)_OxRdtase_dom_sf"/>
</dbReference>
<dbReference type="Pfam" id="PF00248">
    <property type="entry name" value="Aldo_ket_red"/>
    <property type="match status" value="1"/>
</dbReference>
<dbReference type="CDD" id="cd19091">
    <property type="entry name" value="AKR_PsAKR"/>
    <property type="match status" value="1"/>
</dbReference>
<accession>B0T6P3</accession>
<keyword evidence="1" id="KW-0560">Oxidoreductase</keyword>
<sequence length="341" mass="37639">MELRKLGASGFLVPQLSLGTGMFVPSEVFSQGNVDLPLATRLIDISIEHGANMFDSGHTYWNGHSEILLGEALKGRRHKAIISTKAGHPPQDGGSNDIGASRYHLTQAIDQSLKRLGTDYIDVFQLHTFDALTPPEETLATLDTFVRAGKIRYIGVSNTPGWALMKSLAVAERASLPRYVVHQVYYSLIGRDYEWELMPLGADQGVSAAVWSPLGWGRLTGRLKRGQPAPADSRLILSEHIAPQADEQTLHDVLDVLRELAEETGKLIPQIAINWLLQRPTVATVIMGARTEEQLLQNLGAAGWSLAPEQIKRLDAVSRRRPSYPTDFYLTADRHRNPPSV</sequence>
<dbReference type="GO" id="GO:0005829">
    <property type="term" value="C:cytosol"/>
    <property type="evidence" value="ECO:0007669"/>
    <property type="project" value="TreeGrafter"/>
</dbReference>
<dbReference type="FunFam" id="3.20.20.100:FF:000004">
    <property type="entry name" value="Oxidoreductase, aldo/keto reductase"/>
    <property type="match status" value="1"/>
</dbReference>
<feature type="domain" description="NADP-dependent oxidoreductase" evidence="2">
    <location>
        <begin position="16"/>
        <end position="318"/>
    </location>
</feature>
<dbReference type="PANTHER" id="PTHR43364">
    <property type="entry name" value="NADH-SPECIFIC METHYLGLYOXAL REDUCTASE-RELATED"/>
    <property type="match status" value="1"/>
</dbReference>
<dbReference type="OrthoDB" id="9803483at2"/>
<reference evidence="3" key="1">
    <citation type="submission" date="2008-01" db="EMBL/GenBank/DDBJ databases">
        <title>Complete sequence of chromosome of Caulobacter sp. K31.</title>
        <authorList>
            <consortium name="US DOE Joint Genome Institute"/>
            <person name="Copeland A."/>
            <person name="Lucas S."/>
            <person name="Lapidus A."/>
            <person name="Barry K."/>
            <person name="Glavina del Rio T."/>
            <person name="Dalin E."/>
            <person name="Tice H."/>
            <person name="Pitluck S."/>
            <person name="Bruce D."/>
            <person name="Goodwin L."/>
            <person name="Thompson L.S."/>
            <person name="Brettin T."/>
            <person name="Detter J.C."/>
            <person name="Han C."/>
            <person name="Schmutz J."/>
            <person name="Larimer F."/>
            <person name="Land M."/>
            <person name="Hauser L."/>
            <person name="Kyrpides N."/>
            <person name="Kim E."/>
            <person name="Stephens C."/>
            <person name="Richardson P."/>
        </authorList>
    </citation>
    <scope>NUCLEOTIDE SEQUENCE [LARGE SCALE GENOMIC DNA]</scope>
    <source>
        <strain evidence="3">K31</strain>
    </source>
</reference>
<organism evidence="3">
    <name type="scientific">Caulobacter sp. (strain K31)</name>
    <dbReference type="NCBI Taxonomy" id="366602"/>
    <lineage>
        <taxon>Bacteria</taxon>
        <taxon>Pseudomonadati</taxon>
        <taxon>Pseudomonadota</taxon>
        <taxon>Alphaproteobacteria</taxon>
        <taxon>Caulobacterales</taxon>
        <taxon>Caulobacteraceae</taxon>
        <taxon>Caulobacter</taxon>
    </lineage>
</organism>
<evidence type="ECO:0000313" key="3">
    <source>
        <dbReference type="EMBL" id="ABZ69660.1"/>
    </source>
</evidence>
<protein>
    <submittedName>
        <fullName evidence="3">Aldo/keto reductase</fullName>
    </submittedName>
</protein>
<dbReference type="GO" id="GO:0016491">
    <property type="term" value="F:oxidoreductase activity"/>
    <property type="evidence" value="ECO:0007669"/>
    <property type="project" value="UniProtKB-KW"/>
</dbReference>
<dbReference type="SUPFAM" id="SSF51430">
    <property type="entry name" value="NAD(P)-linked oxidoreductase"/>
    <property type="match status" value="1"/>
</dbReference>
<dbReference type="PANTHER" id="PTHR43364:SF18">
    <property type="entry name" value="OXIDOREDUCTASE"/>
    <property type="match status" value="1"/>
</dbReference>
<evidence type="ECO:0000259" key="2">
    <source>
        <dbReference type="Pfam" id="PF00248"/>
    </source>
</evidence>
<name>B0T6P3_CAUSK</name>
<dbReference type="Gene3D" id="3.20.20.100">
    <property type="entry name" value="NADP-dependent oxidoreductase domain"/>
    <property type="match status" value="1"/>
</dbReference>
<dbReference type="InterPro" id="IPR050523">
    <property type="entry name" value="AKR_Detox_Biosynth"/>
</dbReference>
<dbReference type="InterPro" id="IPR023210">
    <property type="entry name" value="NADP_OxRdtase_dom"/>
</dbReference>